<reference evidence="2" key="2">
    <citation type="submission" date="2020-07" db="EMBL/GenBank/DDBJ databases">
        <authorList>
            <person name="Vera ALvarez R."/>
            <person name="Arias-Moreno D.M."/>
            <person name="Jimenez-Jacinto V."/>
            <person name="Jimenez-Bremont J.F."/>
            <person name="Swaminathan K."/>
            <person name="Moose S.P."/>
            <person name="Guerrero-Gonzalez M.L."/>
            <person name="Marino-Ramirez L."/>
            <person name="Landsman D."/>
            <person name="Rodriguez-Kessler M."/>
            <person name="Delgado-Sanchez P."/>
        </authorList>
    </citation>
    <scope>NUCLEOTIDE SEQUENCE</scope>
    <source>
        <tissue evidence="2">Cladode</tissue>
    </source>
</reference>
<keyword evidence="1" id="KW-0812">Transmembrane</keyword>
<evidence type="ECO:0000256" key="1">
    <source>
        <dbReference type="SAM" id="Phobius"/>
    </source>
</evidence>
<sequence>MIPSFCFMSMFTALKLIFPGMNCTCWLLYFSTYLSCEIIFTDSSSVGHVLWWMVLKAPTSPFGVMLSPWTLMQCYVSFLFSVYPWFWFAVSLLFLFEVFMLTDVSECLCRFSLYHFTIFIDIVYVAANIRPVPGWHGWFSVAPVQVEQPEPLAPRCGQCWMQGSMMIYDYIETPFLCFLPLSWYLKAHPLWISFLLSWTIPCHFPFYGTSRVHILFQGFLHTIGAKWRPSPTLGQFFSPPVSIFHHQPERFLNLRAVGTQSTGSSAACWLLNSTC</sequence>
<protein>
    <submittedName>
        <fullName evidence="2">Uncharacterized protein</fullName>
    </submittedName>
</protein>
<name>A0A7C8Z7M4_OPUST</name>
<keyword evidence="1" id="KW-1133">Transmembrane helix</keyword>
<accession>A0A7C8Z7M4</accession>
<evidence type="ECO:0000313" key="2">
    <source>
        <dbReference type="EMBL" id="MBA4635530.1"/>
    </source>
</evidence>
<dbReference type="EMBL" id="GISG01095619">
    <property type="protein sequence ID" value="MBA4635530.1"/>
    <property type="molecule type" value="Transcribed_RNA"/>
</dbReference>
<feature type="transmembrane region" description="Helical" evidence="1">
    <location>
        <begin position="12"/>
        <end position="31"/>
    </location>
</feature>
<organism evidence="2">
    <name type="scientific">Opuntia streptacantha</name>
    <name type="common">Prickly pear cactus</name>
    <name type="synonym">Opuntia cardona</name>
    <dbReference type="NCBI Taxonomy" id="393608"/>
    <lineage>
        <taxon>Eukaryota</taxon>
        <taxon>Viridiplantae</taxon>
        <taxon>Streptophyta</taxon>
        <taxon>Embryophyta</taxon>
        <taxon>Tracheophyta</taxon>
        <taxon>Spermatophyta</taxon>
        <taxon>Magnoliopsida</taxon>
        <taxon>eudicotyledons</taxon>
        <taxon>Gunneridae</taxon>
        <taxon>Pentapetalae</taxon>
        <taxon>Caryophyllales</taxon>
        <taxon>Cactineae</taxon>
        <taxon>Cactaceae</taxon>
        <taxon>Opuntioideae</taxon>
        <taxon>Opuntia</taxon>
    </lineage>
</organism>
<proteinExistence type="predicted"/>
<feature type="transmembrane region" description="Helical" evidence="1">
    <location>
        <begin position="75"/>
        <end position="99"/>
    </location>
</feature>
<dbReference type="AlphaFoldDB" id="A0A7C8Z7M4"/>
<reference evidence="2" key="1">
    <citation type="journal article" date="2013" name="J. Plant Res.">
        <title>Effect of fungi and light on seed germination of three Opuntia species from semiarid lands of central Mexico.</title>
        <authorList>
            <person name="Delgado-Sanchez P."/>
            <person name="Jimenez-Bremont J.F."/>
            <person name="Guerrero-Gonzalez Mde L."/>
            <person name="Flores J."/>
        </authorList>
    </citation>
    <scope>NUCLEOTIDE SEQUENCE</scope>
    <source>
        <tissue evidence="2">Cladode</tissue>
    </source>
</reference>
<keyword evidence="1" id="KW-0472">Membrane</keyword>